<dbReference type="Proteomes" id="UP000825886">
    <property type="component" value="Chromosome"/>
</dbReference>
<protein>
    <submittedName>
        <fullName evidence="2">Uncharacterized protein</fullName>
    </submittedName>
</protein>
<feature type="region of interest" description="Disordered" evidence="1">
    <location>
        <begin position="57"/>
        <end position="77"/>
    </location>
</feature>
<name>A0ABX9ANI8_9ENTR</name>
<accession>A0ABX9ANI8</accession>
<proteinExistence type="predicted"/>
<evidence type="ECO:0000313" key="3">
    <source>
        <dbReference type="Proteomes" id="UP000825886"/>
    </source>
</evidence>
<reference evidence="2 3" key="1">
    <citation type="submission" date="2021-08" db="EMBL/GenBank/DDBJ databases">
        <title>Culture and genomic analysis of Symbiopectobacterium purcellii sp. nov. gen. nov., isolated from the leafhopper Empoasca decipiens.</title>
        <authorList>
            <person name="Nadal-Jimenez P."/>
            <person name="Siozios S."/>
            <person name="Halliday N."/>
            <person name="Camara M."/>
            <person name="Hurst G.D.D."/>
        </authorList>
    </citation>
    <scope>NUCLEOTIDE SEQUENCE [LARGE SCALE GENOMIC DNA]</scope>
    <source>
        <strain evidence="2 3">SyEd1</strain>
    </source>
</reference>
<organism evidence="2 3">
    <name type="scientific">Symbiopectobacterium purcellii</name>
    <dbReference type="NCBI Taxonomy" id="2871826"/>
    <lineage>
        <taxon>Bacteria</taxon>
        <taxon>Pseudomonadati</taxon>
        <taxon>Pseudomonadota</taxon>
        <taxon>Gammaproteobacteria</taxon>
        <taxon>Enterobacterales</taxon>
        <taxon>Enterobacteriaceae</taxon>
    </lineage>
</organism>
<feature type="compositionally biased region" description="Polar residues" evidence="1">
    <location>
        <begin position="61"/>
        <end position="75"/>
    </location>
</feature>
<dbReference type="EMBL" id="CP081864">
    <property type="protein sequence ID" value="QZN94550.1"/>
    <property type="molecule type" value="Genomic_DNA"/>
</dbReference>
<evidence type="ECO:0000313" key="2">
    <source>
        <dbReference type="EMBL" id="QZN94550.1"/>
    </source>
</evidence>
<sequence length="359" mass="41658">MPITSDFEYQCHDNFLHDDTLNHTRKKDNVALLNEITTINNEQDFNECNTHIFSKEHNNEASRSTSHSGRYNNDTEAGKVSRHRMFRRMLGLIASVTSIVSLWKIGGSGYHKNNQLCLSIDKSLDLLNEFPIDNLENARNTLPLKLYKNDGSFNNILCDGMNLSQHEYLKEIVVIDNLSLQNINELYQSVLFIDHKRNVRSIPLPYEHHVNASEIISNIINNNDIDWRIREEFKGVYHKAKDFIDIKNINEGIEKDVKLILACVSLMLQYLHENKINNLSKFSFIYGVAFTESLLSILDEMKASDLGIIDKRYKQSVMLMIRDIYANKENESYNNSMYFHENIIDAKALGKMIFIFTLH</sequence>
<evidence type="ECO:0000256" key="1">
    <source>
        <dbReference type="SAM" id="MobiDB-lite"/>
    </source>
</evidence>
<dbReference type="RefSeq" id="WP_222157671.1">
    <property type="nucleotide sequence ID" value="NZ_CP081864.1"/>
</dbReference>
<keyword evidence="3" id="KW-1185">Reference proteome</keyword>
<gene>
    <name evidence="2" type="ORF">K6K13_14755</name>
</gene>